<name>A0A8I3ATD1_VERLO</name>
<dbReference type="OrthoDB" id="548474at2759"/>
<evidence type="ECO:0000256" key="1">
    <source>
        <dbReference type="SAM" id="MobiDB-lite"/>
    </source>
</evidence>
<feature type="region of interest" description="Disordered" evidence="1">
    <location>
        <begin position="112"/>
        <end position="133"/>
    </location>
</feature>
<dbReference type="Proteomes" id="UP000689129">
    <property type="component" value="Unassembled WGS sequence"/>
</dbReference>
<feature type="region of interest" description="Disordered" evidence="1">
    <location>
        <begin position="175"/>
        <end position="279"/>
    </location>
</feature>
<gene>
    <name evidence="2" type="ORF">HYQ45_005562</name>
</gene>
<protein>
    <submittedName>
        <fullName evidence="2">Uncharacterized protein</fullName>
    </submittedName>
</protein>
<accession>A0A8I3ATD1</accession>
<comment type="caution">
    <text evidence="2">The sequence shown here is derived from an EMBL/GenBank/DDBJ whole genome shotgun (WGS) entry which is preliminary data.</text>
</comment>
<dbReference type="GO" id="GO:0070682">
    <property type="term" value="P:proteasome regulatory particle assembly"/>
    <property type="evidence" value="ECO:0007669"/>
    <property type="project" value="InterPro"/>
</dbReference>
<evidence type="ECO:0000313" key="2">
    <source>
        <dbReference type="EMBL" id="KAG7136967.1"/>
    </source>
</evidence>
<feature type="compositionally biased region" description="Low complexity" evidence="1">
    <location>
        <begin position="178"/>
        <end position="232"/>
    </location>
</feature>
<dbReference type="EMBL" id="JAEMWZ010000094">
    <property type="protein sequence ID" value="KAG7136967.1"/>
    <property type="molecule type" value="Genomic_DNA"/>
</dbReference>
<reference evidence="2" key="1">
    <citation type="journal article" date="2021" name="Mol. Plant Pathol.">
        <title>A 20-kb lineage-specific genomic region tames virulence in pathogenic amphidiploid Verticillium longisporum.</title>
        <authorList>
            <person name="Harting R."/>
            <person name="Starke J."/>
            <person name="Kusch H."/>
            <person name="Poggeler S."/>
            <person name="Maurus I."/>
            <person name="Schluter R."/>
            <person name="Landesfeind M."/>
            <person name="Bulla I."/>
            <person name="Nowrousian M."/>
            <person name="de Jonge R."/>
            <person name="Stahlhut G."/>
            <person name="Hoff K.J."/>
            <person name="Asshauer K.P."/>
            <person name="Thurmer A."/>
            <person name="Stanke M."/>
            <person name="Daniel R."/>
            <person name="Morgenstern B."/>
            <person name="Thomma B.P.H.J."/>
            <person name="Kronstad J.W."/>
            <person name="Braus-Stromeyer S.A."/>
            <person name="Braus G.H."/>
        </authorList>
    </citation>
    <scope>NUCLEOTIDE SEQUENCE</scope>
    <source>
        <strain evidence="2">Vl32</strain>
    </source>
</reference>
<feature type="compositionally biased region" description="Basic and acidic residues" evidence="1">
    <location>
        <begin position="252"/>
        <end position="279"/>
    </location>
</feature>
<dbReference type="AlphaFoldDB" id="A0A8I3ATD1"/>
<dbReference type="InterPro" id="IPR038966">
    <property type="entry name" value="TMA17"/>
</dbReference>
<dbReference type="PANTHER" id="PTHR40422:SF1">
    <property type="entry name" value="TRANSLATION MACHINERY-ASSOCIATED PROTEIN 17"/>
    <property type="match status" value="1"/>
</dbReference>
<dbReference type="GO" id="GO:0030674">
    <property type="term" value="F:protein-macromolecule adaptor activity"/>
    <property type="evidence" value="ECO:0007669"/>
    <property type="project" value="TreeGrafter"/>
</dbReference>
<dbReference type="PANTHER" id="PTHR40422">
    <property type="entry name" value="TRANSLATION MACHINERY-ASSOCIATED PROTEIN 17"/>
    <property type="match status" value="1"/>
</dbReference>
<organism evidence="2 3">
    <name type="scientific">Verticillium longisporum</name>
    <name type="common">Verticillium dahliae var. longisporum</name>
    <dbReference type="NCBI Taxonomy" id="100787"/>
    <lineage>
        <taxon>Eukaryota</taxon>
        <taxon>Fungi</taxon>
        <taxon>Dikarya</taxon>
        <taxon>Ascomycota</taxon>
        <taxon>Pezizomycotina</taxon>
        <taxon>Sordariomycetes</taxon>
        <taxon>Hypocreomycetidae</taxon>
        <taxon>Glomerellales</taxon>
        <taxon>Plectosphaerellaceae</taxon>
        <taxon>Verticillium</taxon>
    </lineage>
</organism>
<sequence length="279" mass="28595">MSRPTTTADTTPISPARFAAALPPLSLPTLHLKVLEIRNSIAHLRTSNIELLPYALGTEPAGATPDPDCADAIRENEAVILRMDERIALIRAEVEDRGCSWREFEAVEPARPGTTTAVTGHADDDDDDDVAPVTNGLRDARLEEDSIAAGTRHPAWSDGTFQTGTIRGGVIRFDDDAAPTASPAPTTSSAPAASAPAASAPAASAPAASAPAASAPAASAPAASASSPAAPADAGSVRAATTQTAAPSGGGRLDDEQLRRAVEERMRQLDDDDDGGMHL</sequence>
<proteinExistence type="predicted"/>
<evidence type="ECO:0000313" key="3">
    <source>
        <dbReference type="Proteomes" id="UP000689129"/>
    </source>
</evidence>